<dbReference type="Gene3D" id="2.60.40.10">
    <property type="entry name" value="Immunoglobulins"/>
    <property type="match status" value="1"/>
</dbReference>
<comment type="caution">
    <text evidence="6">The sequence shown here is derived from an EMBL/GenBank/DDBJ whole genome shotgun (WGS) entry which is preliminary data.</text>
</comment>
<reference evidence="6 7" key="1">
    <citation type="journal article" date="2018" name="Nat. Ecol. Evol.">
        <title>Genomic signatures of mitonuclear coevolution across populations of Tigriopus californicus.</title>
        <authorList>
            <person name="Barreto F.S."/>
            <person name="Watson E.T."/>
            <person name="Lima T.G."/>
            <person name="Willett C.S."/>
            <person name="Edmands S."/>
            <person name="Li W."/>
            <person name="Burton R.S."/>
        </authorList>
    </citation>
    <scope>NUCLEOTIDE SEQUENCE [LARGE SCALE GENOMIC DNA]</scope>
    <source>
        <strain evidence="6 7">San Diego</strain>
    </source>
</reference>
<keyword evidence="7" id="KW-1185">Reference proteome</keyword>
<dbReference type="InterPro" id="IPR013783">
    <property type="entry name" value="Ig-like_fold"/>
</dbReference>
<evidence type="ECO:0000313" key="7">
    <source>
        <dbReference type="Proteomes" id="UP000318571"/>
    </source>
</evidence>
<evidence type="ECO:0000256" key="4">
    <source>
        <dbReference type="SAM" id="SignalP"/>
    </source>
</evidence>
<sequence>MKQVILSSLFYLWTLPGLGQGFDLVDHSPETSLHPTDSDVELFCLVDEPYTFCSWRFGDHSCHHAADNDVTGTNCKISDKITWNVDGTKCGIVIAGVSQEERGQFTCSLTLEGPEVQSLNVKMSIDVAFPSEVAFTQKFEDDSDIGVIAGDQEIVGCHASDGFPKPSIRVALGVEPDTIDEENDVNLVEAEVGSDSSENDDGTINVVQYFKFTPTIEDCGHFIKCEAVQYNPAGEVIFESGPNVIARKIKVLYPPQPLQEPLEDLHYSINEPFLDLQVVFMASPAPSNNQVIWNINPGTYEDTDSTVIQAGDLASLKYEAFPLNSTGHTNVATLRIFNPTSEDAEYIYNLEATNGIGENKYNLNLVAHLNEEDVFIDQASQTSRPDYQPSDEDDTPKTAGMASGSIAGICIVIVLIIIIIVFVIFAKRKNKCCFAKKQSDPEKNPEAEAMNTQEGDQKKLEPDEKVPHPN</sequence>
<name>A0A553NYM3_TIGCA</name>
<feature type="chain" id="PRO_5021899566" description="CD80-like immunoglobulin C2-set domain-containing protein" evidence="4">
    <location>
        <begin position="22"/>
        <end position="470"/>
    </location>
</feature>
<evidence type="ECO:0000256" key="2">
    <source>
        <dbReference type="SAM" id="MobiDB-lite"/>
    </source>
</evidence>
<gene>
    <name evidence="6" type="ORF">TCAL_15046</name>
</gene>
<dbReference type="PANTHER" id="PTHR45889">
    <property type="entry name" value="IG-LIKE DOMAIN-CONTAINING PROTEIN"/>
    <property type="match status" value="1"/>
</dbReference>
<dbReference type="EMBL" id="VCGU01000009">
    <property type="protein sequence ID" value="TRY70525.1"/>
    <property type="molecule type" value="Genomic_DNA"/>
</dbReference>
<feature type="compositionally biased region" description="Basic and acidic residues" evidence="2">
    <location>
        <begin position="455"/>
        <end position="470"/>
    </location>
</feature>
<keyword evidence="3" id="KW-0812">Transmembrane</keyword>
<dbReference type="Proteomes" id="UP000318571">
    <property type="component" value="Chromosome 9"/>
</dbReference>
<keyword evidence="3" id="KW-0472">Membrane</keyword>
<feature type="compositionally biased region" description="Basic and acidic residues" evidence="2">
    <location>
        <begin position="437"/>
        <end position="446"/>
    </location>
</feature>
<dbReference type="PANTHER" id="PTHR45889:SF8">
    <property type="entry name" value="IG-LIKE DOMAIN-CONTAINING PROTEIN"/>
    <property type="match status" value="1"/>
</dbReference>
<dbReference type="Pfam" id="PF08205">
    <property type="entry name" value="C2-set_2"/>
    <property type="match status" value="1"/>
</dbReference>
<organism evidence="6 7">
    <name type="scientific">Tigriopus californicus</name>
    <name type="common">Marine copepod</name>
    <dbReference type="NCBI Taxonomy" id="6832"/>
    <lineage>
        <taxon>Eukaryota</taxon>
        <taxon>Metazoa</taxon>
        <taxon>Ecdysozoa</taxon>
        <taxon>Arthropoda</taxon>
        <taxon>Crustacea</taxon>
        <taxon>Multicrustacea</taxon>
        <taxon>Hexanauplia</taxon>
        <taxon>Copepoda</taxon>
        <taxon>Harpacticoida</taxon>
        <taxon>Harpacticidae</taxon>
        <taxon>Tigriopus</taxon>
    </lineage>
</organism>
<accession>A0A553NYM3</accession>
<feature type="domain" description="CD80-like immunoglobulin C2-set" evidence="5">
    <location>
        <begin position="151"/>
        <end position="234"/>
    </location>
</feature>
<protein>
    <recommendedName>
        <fullName evidence="5">CD80-like immunoglobulin C2-set domain-containing protein</fullName>
    </recommendedName>
</protein>
<feature type="region of interest" description="Disordered" evidence="2">
    <location>
        <begin position="436"/>
        <end position="470"/>
    </location>
</feature>
<evidence type="ECO:0000256" key="1">
    <source>
        <dbReference type="ARBA" id="ARBA00023157"/>
    </source>
</evidence>
<evidence type="ECO:0000259" key="5">
    <source>
        <dbReference type="Pfam" id="PF08205"/>
    </source>
</evidence>
<keyword evidence="3" id="KW-1133">Transmembrane helix</keyword>
<feature type="region of interest" description="Disordered" evidence="2">
    <location>
        <begin position="380"/>
        <end position="399"/>
    </location>
</feature>
<dbReference type="SUPFAM" id="SSF48726">
    <property type="entry name" value="Immunoglobulin"/>
    <property type="match status" value="1"/>
</dbReference>
<feature type="signal peptide" evidence="4">
    <location>
        <begin position="1"/>
        <end position="21"/>
    </location>
</feature>
<proteinExistence type="predicted"/>
<evidence type="ECO:0000313" key="6">
    <source>
        <dbReference type="EMBL" id="TRY70525.1"/>
    </source>
</evidence>
<dbReference type="STRING" id="6832.A0A553NYM3"/>
<feature type="transmembrane region" description="Helical" evidence="3">
    <location>
        <begin position="406"/>
        <end position="426"/>
    </location>
</feature>
<keyword evidence="1" id="KW-1015">Disulfide bond</keyword>
<keyword evidence="4" id="KW-0732">Signal</keyword>
<evidence type="ECO:0000256" key="3">
    <source>
        <dbReference type="SAM" id="Phobius"/>
    </source>
</evidence>
<dbReference type="InterPro" id="IPR013162">
    <property type="entry name" value="CD80_C2-set"/>
</dbReference>
<dbReference type="AlphaFoldDB" id="A0A553NYM3"/>
<dbReference type="InterPro" id="IPR036179">
    <property type="entry name" value="Ig-like_dom_sf"/>
</dbReference>